<reference evidence="1 2" key="2">
    <citation type="submission" date="2010-03" db="EMBL/GenBank/DDBJ databases">
        <authorList>
            <person name="Pajon A."/>
        </authorList>
    </citation>
    <scope>NUCLEOTIDE SEQUENCE [LARGE SCALE GENOMIC DNA]</scope>
    <source>
        <strain evidence="1 2">XB6B4</strain>
    </source>
</reference>
<sequence>MSAFACLSTEYVKGLTKVKEKMIKMQKNITNLLHLAKSFDSSNQRTFWNVPSMNLDNR</sequence>
<proteinExistence type="predicted"/>
<dbReference type="HOGENOM" id="CLU_3168936_0_0_9"/>
<evidence type="ECO:0000313" key="1">
    <source>
        <dbReference type="EMBL" id="CBL13652.1"/>
    </source>
</evidence>
<evidence type="ECO:0000313" key="2">
    <source>
        <dbReference type="Proteomes" id="UP000008953"/>
    </source>
</evidence>
<name>D4L212_9FIRM</name>
<organism evidence="1 2">
    <name type="scientific">Roseburia intestinalis XB6B4</name>
    <dbReference type="NCBI Taxonomy" id="718255"/>
    <lineage>
        <taxon>Bacteria</taxon>
        <taxon>Bacillati</taxon>
        <taxon>Bacillota</taxon>
        <taxon>Clostridia</taxon>
        <taxon>Lachnospirales</taxon>
        <taxon>Lachnospiraceae</taxon>
        <taxon>Roseburia</taxon>
    </lineage>
</organism>
<accession>D4L212</accession>
<reference evidence="1 2" key="1">
    <citation type="submission" date="2010-03" db="EMBL/GenBank/DDBJ databases">
        <title>The genome sequence of Roseburia intestinalis XB6B4.</title>
        <authorList>
            <consortium name="metaHIT consortium -- http://www.metahit.eu/"/>
            <person name="Pajon A."/>
            <person name="Turner K."/>
            <person name="Parkhill J."/>
            <person name="Bernalier A."/>
        </authorList>
    </citation>
    <scope>NUCLEOTIDE SEQUENCE [LARGE SCALE GENOMIC DNA]</scope>
    <source>
        <strain evidence="1 2">XB6B4</strain>
    </source>
</reference>
<gene>
    <name evidence="1" type="ORF">RO1_33520</name>
</gene>
<dbReference type="Proteomes" id="UP000008953">
    <property type="component" value="Chromosome"/>
</dbReference>
<protein>
    <submittedName>
        <fullName evidence="1">Uncharacterized protein</fullName>
    </submittedName>
</protein>
<dbReference type="EMBL" id="FP929050">
    <property type="protein sequence ID" value="CBL13652.1"/>
    <property type="molecule type" value="Genomic_DNA"/>
</dbReference>
<dbReference type="KEGG" id="rix:RO1_33520"/>
<dbReference type="AlphaFoldDB" id="D4L212"/>